<feature type="chain" id="PRO_5031396009" description="ShKT domain-containing protein" evidence="1">
    <location>
        <begin position="17"/>
        <end position="295"/>
    </location>
</feature>
<dbReference type="AlphaFoldDB" id="A0A7S1XW29"/>
<gene>
    <name evidence="2" type="ORF">PPAR1163_LOCUS20478</name>
</gene>
<protein>
    <recommendedName>
        <fullName evidence="3">ShKT domain-containing protein</fullName>
    </recommendedName>
</protein>
<dbReference type="EMBL" id="HBGJ01032412">
    <property type="protein sequence ID" value="CAD9262097.1"/>
    <property type="molecule type" value="Transcribed_RNA"/>
</dbReference>
<evidence type="ECO:0008006" key="3">
    <source>
        <dbReference type="Google" id="ProtNLM"/>
    </source>
</evidence>
<name>A0A7S1XW29_9STRA</name>
<reference evidence="2" key="1">
    <citation type="submission" date="2021-01" db="EMBL/GenBank/DDBJ databases">
        <authorList>
            <person name="Corre E."/>
            <person name="Pelletier E."/>
            <person name="Niang G."/>
            <person name="Scheremetjew M."/>
            <person name="Finn R."/>
            <person name="Kale V."/>
            <person name="Holt S."/>
            <person name="Cochrane G."/>
            <person name="Meng A."/>
            <person name="Brown T."/>
            <person name="Cohen L."/>
        </authorList>
    </citation>
    <scope>NUCLEOTIDE SEQUENCE</scope>
    <source>
        <strain evidence="2">CCMP2877</strain>
    </source>
</reference>
<feature type="signal peptide" evidence="1">
    <location>
        <begin position="1"/>
        <end position="16"/>
    </location>
</feature>
<proteinExistence type="predicted"/>
<evidence type="ECO:0000313" key="2">
    <source>
        <dbReference type="EMBL" id="CAD9262097.1"/>
    </source>
</evidence>
<sequence>MMRAVVIAAAFAGAQAFMSMDPDDRHYGPCQTAQDCGDDMFCASWCETGSCSSFNDEVEGVCQPCCGVCTEEEIVFGSEDCASVCGGFYVSHQECPGIAPYDTDPEKTTRERCPNYDAYMVQEETGPHPHWDDVPNHFENFCTSDIGPDALDVPRANPDCFDWAMQRVESFDDYGEPEVWGEEAMKYCQGRFMCPNITKVQVYNADKALYGMAACEEMVNFQDCAYFDEMDYCNMVFSCPESWWLGDHEYFDMALNTFACEEMTEAGSHCNIAWTIFDEGAITSCEAFLAGTPMA</sequence>
<accession>A0A7S1XW29</accession>
<keyword evidence="1" id="KW-0732">Signal</keyword>
<evidence type="ECO:0000256" key="1">
    <source>
        <dbReference type="SAM" id="SignalP"/>
    </source>
</evidence>
<organism evidence="2">
    <name type="scientific">Phaeomonas parva</name>
    <dbReference type="NCBI Taxonomy" id="124430"/>
    <lineage>
        <taxon>Eukaryota</taxon>
        <taxon>Sar</taxon>
        <taxon>Stramenopiles</taxon>
        <taxon>Ochrophyta</taxon>
        <taxon>Pinguiophyceae</taxon>
        <taxon>Pinguiochrysidales</taxon>
        <taxon>Pinguiochrysidaceae</taxon>
        <taxon>Phaeomonas</taxon>
    </lineage>
</organism>